<evidence type="ECO:0000256" key="4">
    <source>
        <dbReference type="ARBA" id="ARBA00022448"/>
    </source>
</evidence>
<dbReference type="PANTHER" id="PTHR11693">
    <property type="entry name" value="ATP SYNTHASE GAMMA CHAIN"/>
    <property type="match status" value="1"/>
</dbReference>
<keyword evidence="7 10" id="KW-0472">Membrane</keyword>
<comment type="caution">
    <text evidence="11">The sequence shown here is derived from an EMBL/GenBank/DDBJ whole genome shotgun (WGS) entry which is preliminary data.</text>
</comment>
<dbReference type="NCBIfam" id="TIGR01146">
    <property type="entry name" value="ATPsyn_F1gamma"/>
    <property type="match status" value="1"/>
</dbReference>
<protein>
    <recommendedName>
        <fullName evidence="10">ATP synthase gamma chain</fullName>
    </recommendedName>
    <alternativeName>
        <fullName evidence="10">ATP synthase F1 sector gamma subunit</fullName>
    </alternativeName>
    <alternativeName>
        <fullName evidence="10">F-ATPase gamma subunit</fullName>
    </alternativeName>
</protein>
<evidence type="ECO:0000256" key="2">
    <source>
        <dbReference type="ARBA" id="ARBA00004170"/>
    </source>
</evidence>
<keyword evidence="4 10" id="KW-0813">Transport</keyword>
<dbReference type="CDD" id="cd12151">
    <property type="entry name" value="F1-ATPase_gamma"/>
    <property type="match status" value="1"/>
</dbReference>
<evidence type="ECO:0000256" key="6">
    <source>
        <dbReference type="ARBA" id="ARBA00023065"/>
    </source>
</evidence>
<name>A0ABV7H7L8_9BURK</name>
<dbReference type="InterPro" id="IPR035968">
    <property type="entry name" value="ATP_synth_F1_ATPase_gsu"/>
</dbReference>
<dbReference type="Gene3D" id="1.10.287.80">
    <property type="entry name" value="ATP synthase, gamma subunit, helix hairpin domain"/>
    <property type="match status" value="1"/>
</dbReference>
<evidence type="ECO:0000313" key="11">
    <source>
        <dbReference type="EMBL" id="MFC3148581.1"/>
    </source>
</evidence>
<comment type="subcellular location">
    <subcellularLocation>
        <location evidence="10">Cell membrane</location>
        <topology evidence="10">Peripheral membrane protein</topology>
    </subcellularLocation>
    <subcellularLocation>
        <location evidence="2">Membrane</location>
        <topology evidence="2">Peripheral membrane protein</topology>
    </subcellularLocation>
</comment>
<keyword evidence="5 10" id="KW-0375">Hydrogen ion transport</keyword>
<keyword evidence="12" id="KW-1185">Reference proteome</keyword>
<dbReference type="SUPFAM" id="SSF52943">
    <property type="entry name" value="ATP synthase (F1-ATPase), gamma subunit"/>
    <property type="match status" value="1"/>
</dbReference>
<sequence length="293" mass="32418">MAGSKEIRVKIKSVQSTRKITKAMEMVAASKMRRAQERMRSARPYADKVRNIAAHMAEANPEYKHPFMEKRADIKRAGVIVVTTDKGLCGGLNTNILRALTTKYKALQADKVDVKFTAIGNKGLGFLNRISANVVSQSVQLGDKPQLEKLIGAIKVQLDAFEKGELDVVYVAYTKFINTMKQEPVIEQLLPLTSDRLQQTDAEKQAYSWDYLYEPDAKTVVDELLVRYVEALVYQAVAENMASEQSARMVAMKAASDNAKKVIGDLQLVYNKTRQAGITKELSEIVGGAAAVA</sequence>
<dbReference type="Pfam" id="PF00231">
    <property type="entry name" value="ATP-synt"/>
    <property type="match status" value="1"/>
</dbReference>
<evidence type="ECO:0000256" key="1">
    <source>
        <dbReference type="ARBA" id="ARBA00003456"/>
    </source>
</evidence>
<gene>
    <name evidence="10 11" type="primary">atpG</name>
    <name evidence="11" type="ORF">ACFOEN_13195</name>
</gene>
<keyword evidence="9 10" id="KW-0066">ATP synthesis</keyword>
<dbReference type="RefSeq" id="WP_377304667.1">
    <property type="nucleotide sequence ID" value="NZ_CP180191.1"/>
</dbReference>
<dbReference type="PANTHER" id="PTHR11693:SF22">
    <property type="entry name" value="ATP SYNTHASE SUBUNIT GAMMA, MITOCHONDRIAL"/>
    <property type="match status" value="1"/>
</dbReference>
<comment type="function">
    <text evidence="1 10">Produces ATP from ADP in the presence of a proton gradient across the membrane. The gamma chain is believed to be important in regulating ATPase activity and the flow of protons through the CF(0) complex.</text>
</comment>
<evidence type="ECO:0000256" key="7">
    <source>
        <dbReference type="ARBA" id="ARBA00023136"/>
    </source>
</evidence>
<evidence type="ECO:0000256" key="10">
    <source>
        <dbReference type="HAMAP-Rule" id="MF_00815"/>
    </source>
</evidence>
<proteinExistence type="inferred from homology"/>
<dbReference type="Proteomes" id="UP001595556">
    <property type="component" value="Unassembled WGS sequence"/>
</dbReference>
<dbReference type="PROSITE" id="PS00153">
    <property type="entry name" value="ATPASE_GAMMA"/>
    <property type="match status" value="1"/>
</dbReference>
<comment type="similarity">
    <text evidence="3 10">Belongs to the ATPase gamma chain family.</text>
</comment>
<dbReference type="HAMAP" id="MF_00815">
    <property type="entry name" value="ATP_synth_gamma_bact"/>
    <property type="match status" value="1"/>
</dbReference>
<dbReference type="InterPro" id="IPR023632">
    <property type="entry name" value="ATP_synth_F1_gsu_CS"/>
</dbReference>
<dbReference type="EMBL" id="JBHRTI010000007">
    <property type="protein sequence ID" value="MFC3148581.1"/>
    <property type="molecule type" value="Genomic_DNA"/>
</dbReference>
<comment type="subunit">
    <text evidence="10">F-type ATPases have 2 components, CF(1) - the catalytic core - and CF(0) - the membrane proton channel. CF(1) has five subunits: alpha(3), beta(3), gamma(1), delta(1), epsilon(1). CF(0) has three main subunits: a, b and c.</text>
</comment>
<organism evidence="11 12">
    <name type="scientific">Piscinibacterium candidicorallinum</name>
    <dbReference type="NCBI Taxonomy" id="1793872"/>
    <lineage>
        <taxon>Bacteria</taxon>
        <taxon>Pseudomonadati</taxon>
        <taxon>Pseudomonadota</taxon>
        <taxon>Betaproteobacteria</taxon>
        <taxon>Burkholderiales</taxon>
        <taxon>Piscinibacterium</taxon>
    </lineage>
</organism>
<dbReference type="Gene3D" id="3.40.1380.10">
    <property type="match status" value="1"/>
</dbReference>
<evidence type="ECO:0000256" key="8">
    <source>
        <dbReference type="ARBA" id="ARBA00023196"/>
    </source>
</evidence>
<keyword evidence="8 10" id="KW-0139">CF(1)</keyword>
<evidence type="ECO:0000256" key="9">
    <source>
        <dbReference type="ARBA" id="ARBA00023310"/>
    </source>
</evidence>
<keyword evidence="6 10" id="KW-0406">Ion transport</keyword>
<evidence type="ECO:0000256" key="5">
    <source>
        <dbReference type="ARBA" id="ARBA00022781"/>
    </source>
</evidence>
<reference evidence="12" key="1">
    <citation type="journal article" date="2019" name="Int. J. Syst. Evol. Microbiol.">
        <title>The Global Catalogue of Microorganisms (GCM) 10K type strain sequencing project: providing services to taxonomists for standard genome sequencing and annotation.</title>
        <authorList>
            <consortium name="The Broad Institute Genomics Platform"/>
            <consortium name="The Broad Institute Genome Sequencing Center for Infectious Disease"/>
            <person name="Wu L."/>
            <person name="Ma J."/>
        </authorList>
    </citation>
    <scope>NUCLEOTIDE SEQUENCE [LARGE SCALE GENOMIC DNA]</scope>
    <source>
        <strain evidence="12">KCTC 52168</strain>
    </source>
</reference>
<evidence type="ECO:0000256" key="3">
    <source>
        <dbReference type="ARBA" id="ARBA00007681"/>
    </source>
</evidence>
<evidence type="ECO:0000313" key="12">
    <source>
        <dbReference type="Proteomes" id="UP001595556"/>
    </source>
</evidence>
<dbReference type="NCBIfam" id="NF004144">
    <property type="entry name" value="PRK05621.1-1"/>
    <property type="match status" value="1"/>
</dbReference>
<dbReference type="InterPro" id="IPR000131">
    <property type="entry name" value="ATP_synth_F1_gsu"/>
</dbReference>
<accession>A0ABV7H7L8</accession>
<keyword evidence="10" id="KW-1003">Cell membrane</keyword>
<dbReference type="PRINTS" id="PR00126">
    <property type="entry name" value="ATPASEGAMMA"/>
</dbReference>